<reference evidence="2 3" key="1">
    <citation type="submission" date="2021-07" db="EMBL/GenBank/DDBJ databases">
        <authorList>
            <person name="Imarazene B."/>
            <person name="Zahm M."/>
            <person name="Klopp C."/>
            <person name="Cabau C."/>
            <person name="Beille S."/>
            <person name="Jouanno E."/>
            <person name="Castinel A."/>
            <person name="Lluch J."/>
            <person name="Gil L."/>
            <person name="Kuchtly C."/>
            <person name="Lopez Roques C."/>
            <person name="Donnadieu C."/>
            <person name="Parrinello H."/>
            <person name="Journot L."/>
            <person name="Du K."/>
            <person name="Schartl M."/>
            <person name="Retaux S."/>
            <person name="Guiguen Y."/>
        </authorList>
    </citation>
    <scope>NUCLEOTIDE SEQUENCE [LARGE SCALE GENOMIC DNA]</scope>
    <source>
        <strain evidence="2">Pach_M1</strain>
        <tissue evidence="2">Testis</tissue>
    </source>
</reference>
<gene>
    <name evidence="2" type="ORF">AMEX_G13113</name>
</gene>
<organism evidence="2 3">
    <name type="scientific">Astyanax mexicanus</name>
    <name type="common">Blind cave fish</name>
    <name type="synonym">Astyanax fasciatus mexicanus</name>
    <dbReference type="NCBI Taxonomy" id="7994"/>
    <lineage>
        <taxon>Eukaryota</taxon>
        <taxon>Metazoa</taxon>
        <taxon>Chordata</taxon>
        <taxon>Craniata</taxon>
        <taxon>Vertebrata</taxon>
        <taxon>Euteleostomi</taxon>
        <taxon>Actinopterygii</taxon>
        <taxon>Neopterygii</taxon>
        <taxon>Teleostei</taxon>
        <taxon>Ostariophysi</taxon>
        <taxon>Characiformes</taxon>
        <taxon>Characoidei</taxon>
        <taxon>Acestrorhamphidae</taxon>
        <taxon>Acestrorhamphinae</taxon>
        <taxon>Astyanax</taxon>
    </lineage>
</organism>
<evidence type="ECO:0000313" key="2">
    <source>
        <dbReference type="EMBL" id="KAG9272154.1"/>
    </source>
</evidence>
<dbReference type="InterPro" id="IPR058913">
    <property type="entry name" value="Integrase_dom_put"/>
</dbReference>
<dbReference type="Proteomes" id="UP000752171">
    <property type="component" value="Unassembled WGS sequence"/>
</dbReference>
<dbReference type="Pfam" id="PF24764">
    <property type="entry name" value="rva_4"/>
    <property type="match status" value="1"/>
</dbReference>
<accession>A0A8T2LMP6</accession>
<dbReference type="EMBL" id="JAICCE010000010">
    <property type="protein sequence ID" value="KAG9272154.1"/>
    <property type="molecule type" value="Genomic_DNA"/>
</dbReference>
<dbReference type="AlphaFoldDB" id="A0A8T2LMP6"/>
<protein>
    <recommendedName>
        <fullName evidence="1">Integrase core domain-containing protein</fullName>
    </recommendedName>
</protein>
<sequence>MSKRAQSLSNSQLANHNTALRSLGGASSLPSECRWRSAWKMGDHSRDTAIPVEAFRQDCISRHRTRLEHILSTYQIMYLNAASNNRAATAYEFFMDGVRKFGWPYKVRADQGVENVDIAQAMLNVRGTGCGSFISGKSVHNQRIERLWRDVWVAVTHLYYDVLHTLEEDGLLDIADCLHLYCVHYTFLPRLKDDLSRFAHGWDHHPIRTEQNMTPNQLWSLGLMHNPVREPEMSEEIQIDAIDWEDSGLTVQESHHGVVLPELECPLHPQSLELLRSAVQPTAPSDSFGRDLYLMCLQHASYLLENQ</sequence>
<evidence type="ECO:0000259" key="1">
    <source>
        <dbReference type="Pfam" id="PF24764"/>
    </source>
</evidence>
<evidence type="ECO:0000313" key="3">
    <source>
        <dbReference type="Proteomes" id="UP000752171"/>
    </source>
</evidence>
<name>A0A8T2LMP6_ASTMX</name>
<dbReference type="PANTHER" id="PTHR46791:SF11">
    <property type="entry name" value="INTEGRASE CATALYTIC DOMAIN-CONTAINING PROTEIN"/>
    <property type="match status" value="1"/>
</dbReference>
<comment type="caution">
    <text evidence="2">The sequence shown here is derived from an EMBL/GenBank/DDBJ whole genome shotgun (WGS) entry which is preliminary data.</text>
</comment>
<dbReference type="PANTHER" id="PTHR46791">
    <property type="entry name" value="EXPRESSED PROTEIN"/>
    <property type="match status" value="1"/>
</dbReference>
<proteinExistence type="predicted"/>
<feature type="domain" description="Integrase core" evidence="1">
    <location>
        <begin position="75"/>
        <end position="226"/>
    </location>
</feature>